<gene>
    <name evidence="1" type="ORF">HC175_19560</name>
</gene>
<dbReference type="EMBL" id="JAAVJR010000821">
    <property type="protein sequence ID" value="NJW55113.1"/>
    <property type="molecule type" value="Genomic_DNA"/>
</dbReference>
<proteinExistence type="predicted"/>
<sequence>VYNLLILDIANHKFKKGISIFGDNGYRFLKTQRSHEVCEDKVKNFVDSVRDKFTDEEIVQVKKMVKQSEKEFWFLIKGHFITSAILNLIKNQVRKNCGSNKSFSIDSLYALTIDCSSNWEDKIDIKHVVKQINTLY</sequence>
<accession>A0ABX1D3T1</accession>
<reference evidence="1 2" key="1">
    <citation type="submission" date="2020-03" db="EMBL/GenBank/DDBJ databases">
        <title>Salinimicrobium sp. nov, isolated from SCS.</title>
        <authorList>
            <person name="Cao W.R."/>
        </authorList>
    </citation>
    <scope>NUCLEOTIDE SEQUENCE [LARGE SCALE GENOMIC DNA]</scope>
    <source>
        <strain evidence="2">J15B91</strain>
    </source>
</reference>
<feature type="non-terminal residue" evidence="1">
    <location>
        <position position="1"/>
    </location>
</feature>
<evidence type="ECO:0000313" key="2">
    <source>
        <dbReference type="Proteomes" id="UP000703674"/>
    </source>
</evidence>
<organism evidence="1 2">
    <name type="scientific">Salinimicrobium oceani</name>
    <dbReference type="NCBI Taxonomy" id="2722702"/>
    <lineage>
        <taxon>Bacteria</taxon>
        <taxon>Pseudomonadati</taxon>
        <taxon>Bacteroidota</taxon>
        <taxon>Flavobacteriia</taxon>
        <taxon>Flavobacteriales</taxon>
        <taxon>Flavobacteriaceae</taxon>
        <taxon>Salinimicrobium</taxon>
    </lineage>
</organism>
<feature type="non-terminal residue" evidence="1">
    <location>
        <position position="136"/>
    </location>
</feature>
<name>A0ABX1D3T1_9FLAO</name>
<evidence type="ECO:0000313" key="1">
    <source>
        <dbReference type="EMBL" id="NJW55113.1"/>
    </source>
</evidence>
<protein>
    <recommendedName>
        <fullName evidence="3">DUF4371 domain-containing protein</fullName>
    </recommendedName>
</protein>
<dbReference type="RefSeq" id="WP_168139792.1">
    <property type="nucleotide sequence ID" value="NZ_JAAVJR010000821.1"/>
</dbReference>
<evidence type="ECO:0008006" key="3">
    <source>
        <dbReference type="Google" id="ProtNLM"/>
    </source>
</evidence>
<dbReference type="Proteomes" id="UP000703674">
    <property type="component" value="Unassembled WGS sequence"/>
</dbReference>
<keyword evidence="2" id="KW-1185">Reference proteome</keyword>
<comment type="caution">
    <text evidence="1">The sequence shown here is derived from an EMBL/GenBank/DDBJ whole genome shotgun (WGS) entry which is preliminary data.</text>
</comment>